<organism evidence="6 7">
    <name type="scientific">Stephania yunnanensis</name>
    <dbReference type="NCBI Taxonomy" id="152371"/>
    <lineage>
        <taxon>Eukaryota</taxon>
        <taxon>Viridiplantae</taxon>
        <taxon>Streptophyta</taxon>
        <taxon>Embryophyta</taxon>
        <taxon>Tracheophyta</taxon>
        <taxon>Spermatophyta</taxon>
        <taxon>Magnoliopsida</taxon>
        <taxon>Ranunculales</taxon>
        <taxon>Menispermaceae</taxon>
        <taxon>Menispermoideae</taxon>
        <taxon>Cissampelideae</taxon>
        <taxon>Stephania</taxon>
    </lineage>
</organism>
<evidence type="ECO:0000256" key="3">
    <source>
        <dbReference type="ARBA" id="ARBA00022801"/>
    </source>
</evidence>
<dbReference type="PANTHER" id="PTHR22835:SF546">
    <property type="entry name" value="GDSL-LIKE LIPASE_ACYLHYDROLASE"/>
    <property type="match status" value="1"/>
</dbReference>
<dbReference type="EMBL" id="JBBNAF010000009">
    <property type="protein sequence ID" value="KAK9113609.1"/>
    <property type="molecule type" value="Genomic_DNA"/>
</dbReference>
<keyword evidence="2 5" id="KW-0732">Signal</keyword>
<proteinExistence type="inferred from homology"/>
<evidence type="ECO:0000256" key="4">
    <source>
        <dbReference type="ARBA" id="ARBA00023180"/>
    </source>
</evidence>
<evidence type="ECO:0000313" key="7">
    <source>
        <dbReference type="Proteomes" id="UP001420932"/>
    </source>
</evidence>
<keyword evidence="3" id="KW-0378">Hydrolase</keyword>
<keyword evidence="4" id="KW-0325">Glycoprotein</keyword>
<evidence type="ECO:0000256" key="1">
    <source>
        <dbReference type="ARBA" id="ARBA00008668"/>
    </source>
</evidence>
<feature type="signal peptide" evidence="5">
    <location>
        <begin position="1"/>
        <end position="30"/>
    </location>
</feature>
<dbReference type="Proteomes" id="UP001420932">
    <property type="component" value="Unassembled WGS sequence"/>
</dbReference>
<dbReference type="SUPFAM" id="SSF52266">
    <property type="entry name" value="SGNH hydrolase"/>
    <property type="match status" value="1"/>
</dbReference>
<dbReference type="CDD" id="cd01837">
    <property type="entry name" value="SGNH_plant_lipase_like"/>
    <property type="match status" value="1"/>
</dbReference>
<evidence type="ECO:0000256" key="5">
    <source>
        <dbReference type="SAM" id="SignalP"/>
    </source>
</evidence>
<dbReference type="Pfam" id="PF00657">
    <property type="entry name" value="Lipase_GDSL"/>
    <property type="match status" value="1"/>
</dbReference>
<comment type="similarity">
    <text evidence="1">Belongs to the 'GDSL' lipolytic enzyme family.</text>
</comment>
<dbReference type="PANTHER" id="PTHR22835">
    <property type="entry name" value="ZINC FINGER FYVE DOMAIN CONTAINING PROTEIN"/>
    <property type="match status" value="1"/>
</dbReference>
<evidence type="ECO:0000256" key="2">
    <source>
        <dbReference type="ARBA" id="ARBA00022729"/>
    </source>
</evidence>
<dbReference type="InterPro" id="IPR035669">
    <property type="entry name" value="SGNH_plant_lipase-like"/>
</dbReference>
<keyword evidence="7" id="KW-1185">Reference proteome</keyword>
<dbReference type="InterPro" id="IPR036514">
    <property type="entry name" value="SGNH_hydro_sf"/>
</dbReference>
<evidence type="ECO:0000313" key="6">
    <source>
        <dbReference type="EMBL" id="KAK9113609.1"/>
    </source>
</evidence>
<dbReference type="AlphaFoldDB" id="A0AAP0IDQ9"/>
<protein>
    <submittedName>
        <fullName evidence="6">Uncharacterized protein</fullName>
    </submittedName>
</protein>
<comment type="caution">
    <text evidence="6">The sequence shown here is derived from an EMBL/GenBank/DDBJ whole genome shotgun (WGS) entry which is preliminary data.</text>
</comment>
<dbReference type="Gene3D" id="3.40.50.1110">
    <property type="entry name" value="SGNH hydrolase"/>
    <property type="match status" value="1"/>
</dbReference>
<gene>
    <name evidence="6" type="ORF">Syun_020406</name>
</gene>
<name>A0AAP0IDQ9_9MAGN</name>
<feature type="chain" id="PRO_5042812383" evidence="5">
    <location>
        <begin position="31"/>
        <end position="414"/>
    </location>
</feature>
<dbReference type="InterPro" id="IPR001087">
    <property type="entry name" value="GDSL"/>
</dbReference>
<reference evidence="6 7" key="1">
    <citation type="submission" date="2024-01" db="EMBL/GenBank/DDBJ databases">
        <title>Genome assemblies of Stephania.</title>
        <authorList>
            <person name="Yang L."/>
        </authorList>
    </citation>
    <scope>NUCLEOTIDE SEQUENCE [LARGE SCALE GENOMIC DNA]</scope>
    <source>
        <strain evidence="6">YNDBR</strain>
        <tissue evidence="6">Leaf</tissue>
    </source>
</reference>
<dbReference type="GO" id="GO:0016788">
    <property type="term" value="F:hydrolase activity, acting on ester bonds"/>
    <property type="evidence" value="ECO:0007669"/>
    <property type="project" value="InterPro"/>
</dbReference>
<sequence length="414" mass="45910">MALGLMGLERSHCSWFWVLLILCAWHVVLGLPPCDFPAIYNFGDSNSDTGGISAAFLQVPPPNGETFFGRPSGRLSDGRLIIDFIAEHLGLPYLSAYLDSVGTNFHTGANFATGGSTIRPQNETLFQSGVSPFSLNVQLWQFDQLKARTSELYYEAKNASDRSKLPNPRDISRALYTFDIGQNDLGVGLRRSMSEDQLRASIPDILDQLSLTLEKLYQRGARTFWIHNIGPIGCLPLARTFFAAKPGLLDLYGCIKPHNDIAMEFNNQLKQRVIQLRSLLSHAALTYVDVYAAKYALISQAQKQGTIARFKSTKYDLIPRILASISYFLVLGFENPMRFCCGDYEGYHVGCGEKAYINGTEVFGGSCGNPSAYISWDGIHYSQAANHWISNHILNGSLSDPPVPISESCYKHKP</sequence>
<accession>A0AAP0IDQ9</accession>